<dbReference type="InterPro" id="IPR000668">
    <property type="entry name" value="Peptidase_C1A_C"/>
</dbReference>
<dbReference type="PROSITE" id="PS00139">
    <property type="entry name" value="THIOL_PROTEASE_CYS"/>
    <property type="match status" value="1"/>
</dbReference>
<dbReference type="AlphaFoldDB" id="A0A1J3JDG4"/>
<dbReference type="Pfam" id="PF08246">
    <property type="entry name" value="Inhibitor_I29"/>
    <property type="match status" value="1"/>
</dbReference>
<dbReference type="EMBL" id="GEVI01016503">
    <property type="protein sequence ID" value="JAU15817.1"/>
    <property type="molecule type" value="Transcribed_RNA"/>
</dbReference>
<proteinExistence type="inferred from homology"/>
<feature type="domain" description="Peptidase C1A papain C-terminal" evidence="9">
    <location>
        <begin position="109"/>
        <end position="305"/>
    </location>
</feature>
<dbReference type="EMBL" id="GEVM01015850">
    <property type="protein sequence ID" value="JAU90088.1"/>
    <property type="molecule type" value="Transcribed_RNA"/>
</dbReference>
<evidence type="ECO:0000256" key="3">
    <source>
        <dbReference type="ARBA" id="ARBA00022801"/>
    </source>
</evidence>
<evidence type="ECO:0000259" key="9">
    <source>
        <dbReference type="SMART" id="SM00645"/>
    </source>
</evidence>
<keyword evidence="3" id="KW-0378">Hydrolase</keyword>
<comment type="catalytic activity">
    <reaction evidence="6">
        <text>Specificity close to that of papain. As compared to cathepsin B, cathepsin L exhibits higher activity toward protein substrates, but has little activity on Z-Arg-Arg-NHMec, and no peptidyl-dipeptidase activity.</text>
        <dbReference type="EC" id="3.4.22.15"/>
    </reaction>
</comment>
<dbReference type="CDD" id="cd02248">
    <property type="entry name" value="Peptidase_C1A"/>
    <property type="match status" value="1"/>
</dbReference>
<dbReference type="InterPro" id="IPR013128">
    <property type="entry name" value="Peptidase_C1A"/>
</dbReference>
<evidence type="ECO:0000256" key="1">
    <source>
        <dbReference type="ARBA" id="ARBA00008455"/>
    </source>
</evidence>
<keyword evidence="5" id="KW-1015">Disulfide bond</keyword>
<evidence type="ECO:0000313" key="12">
    <source>
        <dbReference type="EMBL" id="JAU90088.1"/>
    </source>
</evidence>
<comment type="similarity">
    <text evidence="1">Belongs to the peptidase C1 family.</text>
</comment>
<evidence type="ECO:0000256" key="5">
    <source>
        <dbReference type="ARBA" id="ARBA00023157"/>
    </source>
</evidence>
<comment type="function">
    <text evidence="8">May be involved in extracellular digestion.</text>
</comment>
<evidence type="ECO:0000259" key="10">
    <source>
        <dbReference type="SMART" id="SM00848"/>
    </source>
</evidence>
<dbReference type="SMART" id="SM00848">
    <property type="entry name" value="Inhibitor_I29"/>
    <property type="match status" value="1"/>
</dbReference>
<evidence type="ECO:0000313" key="11">
    <source>
        <dbReference type="EMBL" id="JAU15817.1"/>
    </source>
</evidence>
<protein>
    <recommendedName>
        <fullName evidence="7">cathepsin L</fullName>
        <ecNumber evidence="7">3.4.22.15</ecNumber>
    </recommendedName>
</protein>
<keyword evidence="4" id="KW-0788">Thiol protease</keyword>
<keyword evidence="2" id="KW-0645">Protease</keyword>
<sequence length="306" mass="33688">MNQKIIAVVLALLSATALYYSTVEHKDAFQQWKQDFRMVFSQEEDAYRRIIFMKNLELIEKHNADHTQTYKMGLNQFSALTDAEFEATYLNPKSRTAARSEDTTVNAVIGDVDWVAQGKVSPVKNQGNCGSCWAFSAVAVLESWALFKSQTVNLSEQQLVDCSKSYGNDGCNGGFNYKGLAYVKDHGITSQSDYPYTAKTGSCRIQGGSFKIAGVTTVKTCANVQAAIQSHPLGVSADATNWSRYSSGIFNNCGRNLNHDILLVGYTSNYYTIKNSWGATWGEKGFIRLAPGNTCGVCDDPSPYVN</sequence>
<dbReference type="InterPro" id="IPR013201">
    <property type="entry name" value="Prot_inhib_I29"/>
</dbReference>
<dbReference type="SMART" id="SM00645">
    <property type="entry name" value="Pept_C1"/>
    <property type="match status" value="1"/>
</dbReference>
<evidence type="ECO:0000256" key="8">
    <source>
        <dbReference type="ARBA" id="ARBA00053662"/>
    </source>
</evidence>
<feature type="domain" description="Cathepsin propeptide inhibitor" evidence="10">
    <location>
        <begin position="29"/>
        <end position="85"/>
    </location>
</feature>
<dbReference type="GO" id="GO:0004197">
    <property type="term" value="F:cysteine-type endopeptidase activity"/>
    <property type="evidence" value="ECO:0007669"/>
    <property type="project" value="UniProtKB-EC"/>
</dbReference>
<accession>A0A1J3JDG4</accession>
<gene>
    <name evidence="11" type="ORF">GA_TR12608_c0_g1_i1_g.40290</name>
    <name evidence="12" type="ORF">MP_TR6962_c0_g1_i1_g.20274</name>
</gene>
<dbReference type="PANTHER" id="PTHR12411">
    <property type="entry name" value="CYSTEINE PROTEASE FAMILY C1-RELATED"/>
    <property type="match status" value="1"/>
</dbReference>
<dbReference type="GO" id="GO:0006508">
    <property type="term" value="P:proteolysis"/>
    <property type="evidence" value="ECO:0007669"/>
    <property type="project" value="UniProtKB-KW"/>
</dbReference>
<organism evidence="12">
    <name type="scientific">Noccaea caerulescens</name>
    <name type="common">Alpine penny-cress</name>
    <name type="synonym">Thlaspi caerulescens</name>
    <dbReference type="NCBI Taxonomy" id="107243"/>
    <lineage>
        <taxon>Eukaryota</taxon>
        <taxon>Viridiplantae</taxon>
        <taxon>Streptophyta</taxon>
        <taxon>Embryophyta</taxon>
        <taxon>Tracheophyta</taxon>
        <taxon>Spermatophyta</taxon>
        <taxon>Magnoliopsida</taxon>
        <taxon>eudicotyledons</taxon>
        <taxon>Gunneridae</taxon>
        <taxon>Pentapetalae</taxon>
        <taxon>rosids</taxon>
        <taxon>malvids</taxon>
        <taxon>Brassicales</taxon>
        <taxon>Brassicaceae</taxon>
        <taxon>Coluteocarpeae</taxon>
        <taxon>Noccaea</taxon>
    </lineage>
</organism>
<dbReference type="InterPro" id="IPR000169">
    <property type="entry name" value="Pept_cys_AS"/>
</dbReference>
<dbReference type="InterPro" id="IPR038765">
    <property type="entry name" value="Papain-like_cys_pep_sf"/>
</dbReference>
<dbReference type="PRINTS" id="PR00705">
    <property type="entry name" value="PAPAIN"/>
</dbReference>
<dbReference type="InterPro" id="IPR039417">
    <property type="entry name" value="Peptidase_C1A_papain-like"/>
</dbReference>
<evidence type="ECO:0000256" key="4">
    <source>
        <dbReference type="ARBA" id="ARBA00022807"/>
    </source>
</evidence>
<evidence type="ECO:0000256" key="6">
    <source>
        <dbReference type="ARBA" id="ARBA00036319"/>
    </source>
</evidence>
<dbReference type="Pfam" id="PF00112">
    <property type="entry name" value="Peptidase_C1"/>
    <property type="match status" value="1"/>
</dbReference>
<dbReference type="FunFam" id="3.90.70.10:FF:000104">
    <property type="entry name" value="Cathepsin L 1"/>
    <property type="match status" value="1"/>
</dbReference>
<evidence type="ECO:0000256" key="2">
    <source>
        <dbReference type="ARBA" id="ARBA00022670"/>
    </source>
</evidence>
<dbReference type="SUPFAM" id="SSF54001">
    <property type="entry name" value="Cysteine proteinases"/>
    <property type="match status" value="1"/>
</dbReference>
<dbReference type="Gene3D" id="3.90.70.10">
    <property type="entry name" value="Cysteine proteinases"/>
    <property type="match status" value="1"/>
</dbReference>
<reference evidence="12" key="1">
    <citation type="submission" date="2016-07" db="EMBL/GenBank/DDBJ databases">
        <title>De novo transcriptome assembly of four accessions of the metal hyperaccumulator plant Noccaea caerulescens.</title>
        <authorList>
            <person name="Blande D."/>
            <person name="Halimaa P."/>
            <person name="Tervahauta A.I."/>
            <person name="Aarts M.G."/>
            <person name="Karenlampi S.O."/>
        </authorList>
    </citation>
    <scope>NUCLEOTIDE SEQUENCE</scope>
</reference>
<dbReference type="EC" id="3.4.22.15" evidence="7"/>
<name>A0A1J3JDG4_NOCCA</name>
<evidence type="ECO:0000256" key="7">
    <source>
        <dbReference type="ARBA" id="ARBA00038911"/>
    </source>
</evidence>